<reference evidence="2" key="1">
    <citation type="submission" date="2021-02" db="EMBL/GenBank/DDBJ databases">
        <authorList>
            <person name="Nowell W R."/>
        </authorList>
    </citation>
    <scope>NUCLEOTIDE SEQUENCE</scope>
</reference>
<evidence type="ECO:0000256" key="1">
    <source>
        <dbReference type="SAM" id="MobiDB-lite"/>
    </source>
</evidence>
<dbReference type="AlphaFoldDB" id="A0A820J4I5"/>
<protein>
    <submittedName>
        <fullName evidence="2">Uncharacterized protein</fullName>
    </submittedName>
</protein>
<feature type="non-terminal residue" evidence="2">
    <location>
        <position position="1"/>
    </location>
</feature>
<proteinExistence type="predicted"/>
<evidence type="ECO:0000313" key="2">
    <source>
        <dbReference type="EMBL" id="CAF4321244.1"/>
    </source>
</evidence>
<sequence>AATLRDQFGFILVPNSPVEGTEQEQTKGSKRKRDRESDRMNARTLALSGLGDVSSKITFFPLMVNFHNVA</sequence>
<name>A0A820J4I5_9BILA</name>
<organism evidence="2 3">
    <name type="scientific">Rotaria sordida</name>
    <dbReference type="NCBI Taxonomy" id="392033"/>
    <lineage>
        <taxon>Eukaryota</taxon>
        <taxon>Metazoa</taxon>
        <taxon>Spiralia</taxon>
        <taxon>Gnathifera</taxon>
        <taxon>Rotifera</taxon>
        <taxon>Eurotatoria</taxon>
        <taxon>Bdelloidea</taxon>
        <taxon>Philodinida</taxon>
        <taxon>Philodinidae</taxon>
        <taxon>Rotaria</taxon>
    </lineage>
</organism>
<gene>
    <name evidence="2" type="ORF">OTI717_LOCUS42661</name>
</gene>
<dbReference type="EMBL" id="CAJOAX010053624">
    <property type="protein sequence ID" value="CAF4321244.1"/>
    <property type="molecule type" value="Genomic_DNA"/>
</dbReference>
<dbReference type="Proteomes" id="UP000663823">
    <property type="component" value="Unassembled WGS sequence"/>
</dbReference>
<comment type="caution">
    <text evidence="2">The sequence shown here is derived from an EMBL/GenBank/DDBJ whole genome shotgun (WGS) entry which is preliminary data.</text>
</comment>
<accession>A0A820J4I5</accession>
<feature type="region of interest" description="Disordered" evidence="1">
    <location>
        <begin position="15"/>
        <end position="40"/>
    </location>
</feature>
<evidence type="ECO:0000313" key="3">
    <source>
        <dbReference type="Proteomes" id="UP000663823"/>
    </source>
</evidence>